<protein>
    <submittedName>
        <fullName evidence="4">MerR family transcriptional regulator</fullName>
    </submittedName>
</protein>
<evidence type="ECO:0000256" key="2">
    <source>
        <dbReference type="SAM" id="Coils"/>
    </source>
</evidence>
<dbReference type="Pfam" id="PF13411">
    <property type="entry name" value="MerR_1"/>
    <property type="match status" value="1"/>
</dbReference>
<dbReference type="SMART" id="SM00422">
    <property type="entry name" value="HTH_MERR"/>
    <property type="match status" value="1"/>
</dbReference>
<evidence type="ECO:0000256" key="1">
    <source>
        <dbReference type="ARBA" id="ARBA00023125"/>
    </source>
</evidence>
<reference evidence="4 5" key="1">
    <citation type="submission" date="2020-04" db="EMBL/GenBank/DDBJ databases">
        <title>MicrobeNet Type strains.</title>
        <authorList>
            <person name="Nicholson A.C."/>
        </authorList>
    </citation>
    <scope>NUCLEOTIDE SEQUENCE [LARGE SCALE GENOMIC DNA]</scope>
    <source>
        <strain evidence="4 5">ATCC 23612</strain>
    </source>
</reference>
<dbReference type="GO" id="GO:0003700">
    <property type="term" value="F:DNA-binding transcription factor activity"/>
    <property type="evidence" value="ECO:0007669"/>
    <property type="project" value="InterPro"/>
</dbReference>
<name>A0A7X6RT29_9ACTN</name>
<organism evidence="4 5">
    <name type="scientific">Nocardiopsis alborubida</name>
    <dbReference type="NCBI Taxonomy" id="146802"/>
    <lineage>
        <taxon>Bacteria</taxon>
        <taxon>Bacillati</taxon>
        <taxon>Actinomycetota</taxon>
        <taxon>Actinomycetes</taxon>
        <taxon>Streptosporangiales</taxon>
        <taxon>Nocardiopsidaceae</taxon>
        <taxon>Nocardiopsis</taxon>
    </lineage>
</organism>
<dbReference type="Gene3D" id="1.10.1660.10">
    <property type="match status" value="1"/>
</dbReference>
<keyword evidence="2" id="KW-0175">Coiled coil</keyword>
<dbReference type="PANTHER" id="PTHR30204">
    <property type="entry name" value="REDOX-CYCLING DRUG-SENSING TRANSCRIPTIONAL ACTIVATOR SOXR"/>
    <property type="match status" value="1"/>
</dbReference>
<dbReference type="RefSeq" id="WP_013152311.1">
    <property type="nucleotide sequence ID" value="NZ_JAAXPG010000028.1"/>
</dbReference>
<dbReference type="InterPro" id="IPR000551">
    <property type="entry name" value="MerR-type_HTH_dom"/>
</dbReference>
<dbReference type="CDD" id="cd00592">
    <property type="entry name" value="HTH_MerR-like"/>
    <property type="match status" value="1"/>
</dbReference>
<dbReference type="PROSITE" id="PS50937">
    <property type="entry name" value="HTH_MERR_2"/>
    <property type="match status" value="1"/>
</dbReference>
<dbReference type="EMBL" id="JAAXPG010000028">
    <property type="protein sequence ID" value="NKZ00827.1"/>
    <property type="molecule type" value="Genomic_DNA"/>
</dbReference>
<dbReference type="SUPFAM" id="SSF46955">
    <property type="entry name" value="Putative DNA-binding domain"/>
    <property type="match status" value="1"/>
</dbReference>
<dbReference type="InterPro" id="IPR009061">
    <property type="entry name" value="DNA-bd_dom_put_sf"/>
</dbReference>
<proteinExistence type="predicted"/>
<evidence type="ECO:0000313" key="5">
    <source>
        <dbReference type="Proteomes" id="UP000553209"/>
    </source>
</evidence>
<accession>A0A7X6RT29</accession>
<sequence length="252" mass="27990">MAWSTRQLAELAGTTLRTVRHYHDVGLLAEPERGANGYKRYKVEHLVRVMRVKRLSDLGFSLVQIAQMGEADAYPEQELRALDGELAQAIERLEGMRAELALALRAPGPTELPPDVAQAAAETAMTEADRSLTAVITRLFTPQTQRAFAELVRAHGSCPADEEFNDLPADADERTRRELTERLSRTSRALLSDRPELRITQAPTAIDRHKAAQAFATALNELYNPAQLDVLNRLSRAAVADLETDQQADQRP</sequence>
<keyword evidence="1" id="KW-0238">DNA-binding</keyword>
<dbReference type="InterPro" id="IPR047057">
    <property type="entry name" value="MerR_fam"/>
</dbReference>
<dbReference type="AlphaFoldDB" id="A0A7X6RT29"/>
<feature type="coiled-coil region" evidence="2">
    <location>
        <begin position="79"/>
        <end position="106"/>
    </location>
</feature>
<keyword evidence="5" id="KW-1185">Reference proteome</keyword>
<dbReference type="Proteomes" id="UP000553209">
    <property type="component" value="Unassembled WGS sequence"/>
</dbReference>
<feature type="domain" description="HTH merR-type" evidence="3">
    <location>
        <begin position="2"/>
        <end position="71"/>
    </location>
</feature>
<comment type="caution">
    <text evidence="4">The sequence shown here is derived from an EMBL/GenBank/DDBJ whole genome shotgun (WGS) entry which is preliminary data.</text>
</comment>
<evidence type="ECO:0000259" key="3">
    <source>
        <dbReference type="PROSITE" id="PS50937"/>
    </source>
</evidence>
<gene>
    <name evidence="4" type="ORF">HGB44_24610</name>
</gene>
<dbReference type="GO" id="GO:0003677">
    <property type="term" value="F:DNA binding"/>
    <property type="evidence" value="ECO:0007669"/>
    <property type="project" value="UniProtKB-KW"/>
</dbReference>
<dbReference type="PANTHER" id="PTHR30204:SF93">
    <property type="entry name" value="HTH MERR-TYPE DOMAIN-CONTAINING PROTEIN"/>
    <property type="match status" value="1"/>
</dbReference>
<dbReference type="GeneID" id="91489343"/>
<evidence type="ECO:0000313" key="4">
    <source>
        <dbReference type="EMBL" id="NKZ00827.1"/>
    </source>
</evidence>